<evidence type="ECO:0000256" key="3">
    <source>
        <dbReference type="ARBA" id="ARBA00023015"/>
    </source>
</evidence>
<comment type="caution">
    <text evidence="8">The sequence shown here is derived from an EMBL/GenBank/DDBJ whole genome shotgun (WGS) entry which is preliminary data.</text>
</comment>
<dbReference type="InterPro" id="IPR001789">
    <property type="entry name" value="Sig_transdc_resp-reg_receiver"/>
</dbReference>
<feature type="domain" description="Response regulatory" evidence="7">
    <location>
        <begin position="6"/>
        <end position="118"/>
    </location>
</feature>
<evidence type="ECO:0000256" key="6">
    <source>
        <dbReference type="PROSITE-ProRule" id="PRU00169"/>
    </source>
</evidence>
<evidence type="ECO:0000256" key="1">
    <source>
        <dbReference type="ARBA" id="ARBA00022553"/>
    </source>
</evidence>
<dbReference type="SMART" id="SM00448">
    <property type="entry name" value="REC"/>
    <property type="match status" value="1"/>
</dbReference>
<feature type="modified residue" description="4-aspartylphosphate" evidence="6">
    <location>
        <position position="55"/>
    </location>
</feature>
<dbReference type="PROSITE" id="PS50110">
    <property type="entry name" value="RESPONSE_REGULATORY"/>
    <property type="match status" value="1"/>
</dbReference>
<dbReference type="EMBL" id="MGDD01000281">
    <property type="protein sequence ID" value="OGL43294.1"/>
    <property type="molecule type" value="Genomic_DNA"/>
</dbReference>
<dbReference type="GO" id="GO:0003677">
    <property type="term" value="F:DNA binding"/>
    <property type="evidence" value="ECO:0007669"/>
    <property type="project" value="UniProtKB-KW"/>
</dbReference>
<dbReference type="SUPFAM" id="SSF52172">
    <property type="entry name" value="CheY-like"/>
    <property type="match status" value="1"/>
</dbReference>
<dbReference type="Gene3D" id="3.40.50.2300">
    <property type="match status" value="1"/>
</dbReference>
<dbReference type="GO" id="GO:0000160">
    <property type="term" value="P:phosphorelay signal transduction system"/>
    <property type="evidence" value="ECO:0007669"/>
    <property type="project" value="UniProtKB-KW"/>
</dbReference>
<proteinExistence type="predicted"/>
<keyword evidence="4" id="KW-0238">DNA-binding</keyword>
<evidence type="ECO:0000313" key="9">
    <source>
        <dbReference type="Proteomes" id="UP000179266"/>
    </source>
</evidence>
<evidence type="ECO:0000256" key="4">
    <source>
        <dbReference type="ARBA" id="ARBA00023125"/>
    </source>
</evidence>
<sequence length="122" mass="13883">MYSMKKILVVDDEENIQLLYQEELNQAGFQTITAKNGDEALLLFNKAKPDLVTIDLKMEGMDGFELLNKIRELDMEIPIIIVTAYGEYKQDFNVWASDAYITKSSDPSELVNTIKGILSRSE</sequence>
<organism evidence="8 9">
    <name type="scientific">Candidatus Schekmanbacteria bacterium RBG_13_48_7</name>
    <dbReference type="NCBI Taxonomy" id="1817878"/>
    <lineage>
        <taxon>Bacteria</taxon>
        <taxon>Candidatus Schekmaniibacteriota</taxon>
    </lineage>
</organism>
<name>A0A1F7RQM5_9BACT</name>
<reference evidence="8 9" key="1">
    <citation type="journal article" date="2016" name="Nat. Commun.">
        <title>Thousands of microbial genomes shed light on interconnected biogeochemical processes in an aquifer system.</title>
        <authorList>
            <person name="Anantharaman K."/>
            <person name="Brown C.T."/>
            <person name="Hug L.A."/>
            <person name="Sharon I."/>
            <person name="Castelle C.J."/>
            <person name="Probst A.J."/>
            <person name="Thomas B.C."/>
            <person name="Singh A."/>
            <person name="Wilkins M.J."/>
            <person name="Karaoz U."/>
            <person name="Brodie E.L."/>
            <person name="Williams K.H."/>
            <person name="Hubbard S.S."/>
            <person name="Banfield J.F."/>
        </authorList>
    </citation>
    <scope>NUCLEOTIDE SEQUENCE [LARGE SCALE GENOMIC DNA]</scope>
</reference>
<keyword evidence="3" id="KW-0805">Transcription regulation</keyword>
<dbReference type="PANTHER" id="PTHR44591:SF18">
    <property type="entry name" value="REGULATORY PROTEIN"/>
    <property type="match status" value="1"/>
</dbReference>
<accession>A0A1F7RQM5</accession>
<dbReference type="AlphaFoldDB" id="A0A1F7RQM5"/>
<dbReference type="InterPro" id="IPR011006">
    <property type="entry name" value="CheY-like_superfamily"/>
</dbReference>
<keyword evidence="5" id="KW-0804">Transcription</keyword>
<dbReference type="CDD" id="cd17554">
    <property type="entry name" value="REC_TrrA-like"/>
    <property type="match status" value="1"/>
</dbReference>
<evidence type="ECO:0000256" key="2">
    <source>
        <dbReference type="ARBA" id="ARBA00023012"/>
    </source>
</evidence>
<evidence type="ECO:0000313" key="8">
    <source>
        <dbReference type="EMBL" id="OGL43294.1"/>
    </source>
</evidence>
<keyword evidence="1 6" id="KW-0597">Phosphoprotein</keyword>
<protein>
    <submittedName>
        <fullName evidence="8">Two-component system response regulator</fullName>
    </submittedName>
</protein>
<dbReference type="PANTHER" id="PTHR44591">
    <property type="entry name" value="STRESS RESPONSE REGULATOR PROTEIN 1"/>
    <property type="match status" value="1"/>
</dbReference>
<keyword evidence="2" id="KW-0902">Two-component regulatory system</keyword>
<evidence type="ECO:0000256" key="5">
    <source>
        <dbReference type="ARBA" id="ARBA00023163"/>
    </source>
</evidence>
<dbReference type="FunFam" id="3.40.50.2300:FF:000001">
    <property type="entry name" value="DNA-binding response regulator PhoB"/>
    <property type="match status" value="1"/>
</dbReference>
<dbReference type="InterPro" id="IPR050595">
    <property type="entry name" value="Bact_response_regulator"/>
</dbReference>
<gene>
    <name evidence="8" type="ORF">A2161_20380</name>
</gene>
<evidence type="ECO:0000259" key="7">
    <source>
        <dbReference type="PROSITE" id="PS50110"/>
    </source>
</evidence>
<dbReference type="Proteomes" id="UP000179266">
    <property type="component" value="Unassembled WGS sequence"/>
</dbReference>
<dbReference type="Pfam" id="PF00072">
    <property type="entry name" value="Response_reg"/>
    <property type="match status" value="1"/>
</dbReference>